<dbReference type="InterPro" id="IPR022790">
    <property type="entry name" value="GH26_dom"/>
</dbReference>
<evidence type="ECO:0000313" key="7">
    <source>
        <dbReference type="EMBL" id="MBL7633614.1"/>
    </source>
</evidence>
<dbReference type="SUPFAM" id="SSF51445">
    <property type="entry name" value="(Trans)glycosidases"/>
    <property type="match status" value="1"/>
</dbReference>
<feature type="compositionally biased region" description="Low complexity" evidence="5">
    <location>
        <begin position="9"/>
        <end position="18"/>
    </location>
</feature>
<evidence type="ECO:0000256" key="1">
    <source>
        <dbReference type="ARBA" id="ARBA00007754"/>
    </source>
</evidence>
<dbReference type="InterPro" id="IPR017853">
    <property type="entry name" value="GH"/>
</dbReference>
<name>A0A937US90_9ACTN</name>
<evidence type="ECO:0000313" key="8">
    <source>
        <dbReference type="Proteomes" id="UP000604475"/>
    </source>
</evidence>
<keyword evidence="8" id="KW-1185">Reference proteome</keyword>
<accession>A0A937US90</accession>
<organism evidence="7 8">
    <name type="scientific">Frankia nepalensis</name>
    <dbReference type="NCBI Taxonomy" id="1836974"/>
    <lineage>
        <taxon>Bacteria</taxon>
        <taxon>Bacillati</taxon>
        <taxon>Actinomycetota</taxon>
        <taxon>Actinomycetes</taxon>
        <taxon>Frankiales</taxon>
        <taxon>Frankiaceae</taxon>
        <taxon>Frankia</taxon>
    </lineage>
</organism>
<dbReference type="GO" id="GO:0006080">
    <property type="term" value="P:substituted mannan metabolic process"/>
    <property type="evidence" value="ECO:0007669"/>
    <property type="project" value="InterPro"/>
</dbReference>
<evidence type="ECO:0000256" key="2">
    <source>
        <dbReference type="ARBA" id="ARBA00022801"/>
    </source>
</evidence>
<comment type="similarity">
    <text evidence="1 4">Belongs to the glycosyl hydrolase 26 family.</text>
</comment>
<dbReference type="Proteomes" id="UP000604475">
    <property type="component" value="Unassembled WGS sequence"/>
</dbReference>
<proteinExistence type="inferred from homology"/>
<reference evidence="7" key="1">
    <citation type="submission" date="2020-12" db="EMBL/GenBank/DDBJ databases">
        <title>Genomic characterization of non-nitrogen-fixing Frankia strains.</title>
        <authorList>
            <person name="Carlos-Shanley C."/>
            <person name="Guerra T."/>
            <person name="Hahn D."/>
        </authorList>
    </citation>
    <scope>NUCLEOTIDE SEQUENCE</scope>
    <source>
        <strain evidence="7">CN6</strain>
    </source>
</reference>
<feature type="domain" description="GH26" evidence="6">
    <location>
        <begin position="476"/>
        <end position="784"/>
    </location>
</feature>
<keyword evidence="2 4" id="KW-0378">Hydrolase</keyword>
<evidence type="ECO:0000256" key="5">
    <source>
        <dbReference type="SAM" id="MobiDB-lite"/>
    </source>
</evidence>
<dbReference type="InterPro" id="IPR000805">
    <property type="entry name" value="Glyco_hydro_26"/>
</dbReference>
<keyword evidence="3 4" id="KW-0326">Glycosidase</keyword>
<feature type="compositionally biased region" description="Basic residues" evidence="5">
    <location>
        <begin position="56"/>
        <end position="73"/>
    </location>
</feature>
<comment type="caution">
    <text evidence="7">The sequence shown here is derived from an EMBL/GenBank/DDBJ whole genome shotgun (WGS) entry which is preliminary data.</text>
</comment>
<dbReference type="Pfam" id="PF02156">
    <property type="entry name" value="Glyco_hydro_26"/>
    <property type="match status" value="1"/>
</dbReference>
<sequence length="788" mass="83186">MIAVFASRSGLPGDCSGSSGPGRRDGSVPLGTGPTGTPTDEPSGTPRSTGDGPARPSRRSAPGRHRRPPRRPSRGRDALPGRREAAQTGERSGQPAGRILPRRIGSRRPMLLAVALVLGALIAPSSVASADSGGIPGAEVDPRTLPGVLLDAAEVPSTDEISQFPVMSTGTPATEPLTDSSLRRTMVRAGEVRPLAASLTATVEDTAVGTGTGQVSYSGSWTVCGGCRPSTPNNSFRYSLNAGASATVRFTGTQIRIYGVKERAGGLASVRVDGGPAATVDTYASSSSVALLYDSGPLTNGTHAAVLTNLGQRNAASAAFAVVFDRAEIFTDPGGGTPPTDPPAGTKTTVEDNAVGPNNHQVTYTGDWTACGGCAPSTPNNSFRYSLRSGASATIRWTGNRILLYGVKERSGGVLSVRVDGGTPTTVDTYAPTSSNALIFDSGRLTFGDHSAVITNTGQRNAASLAFAVSFDRAETYSEGTTPPTGGNRSGKPWLSGANGDPLITPNDVEAFCSFRGKPCDVAQVFVARNNWNSIVLPSFAQQNFAGWPGKLILSVPPFPEGGGYSLQTCATGAYDSYWREFGRTLNSTGRQDSIVRLAWEANGNWYPWSGTDPVAYVNCYRKVVDAVRSTASPDPRFDWTINAHGSQNPPSHNPLDLYPGDAWVDIVSIDAYDHHPPSRTPEQFKAQAEAPGGITWLYNFARAHGKLFGVAEWGVASGSGANGGGDNPNFIQFMHDWMLARADKGMYYEAYFNNCEMRNIGSNIYRPVGAHCLFQNTQAASRYTQLW</sequence>
<feature type="region of interest" description="Disordered" evidence="5">
    <location>
        <begin position="1"/>
        <end position="102"/>
    </location>
</feature>
<dbReference type="Gene3D" id="3.20.20.80">
    <property type="entry name" value="Glycosidases"/>
    <property type="match status" value="1"/>
</dbReference>
<dbReference type="PROSITE" id="PS51764">
    <property type="entry name" value="GH26"/>
    <property type="match status" value="1"/>
</dbReference>
<dbReference type="Gene3D" id="2.60.120.260">
    <property type="entry name" value="Galactose-binding domain-like"/>
    <property type="match status" value="2"/>
</dbReference>
<feature type="active site" description="Nucleophile" evidence="4">
    <location>
        <position position="713"/>
    </location>
</feature>
<dbReference type="PANTHER" id="PTHR40079">
    <property type="entry name" value="MANNAN ENDO-1,4-BETA-MANNOSIDASE E-RELATED"/>
    <property type="match status" value="1"/>
</dbReference>
<dbReference type="GO" id="GO:0016985">
    <property type="term" value="F:mannan endo-1,4-beta-mannosidase activity"/>
    <property type="evidence" value="ECO:0007669"/>
    <property type="project" value="InterPro"/>
</dbReference>
<evidence type="ECO:0000259" key="6">
    <source>
        <dbReference type="PROSITE" id="PS51764"/>
    </source>
</evidence>
<feature type="active site" description="Proton donor" evidence="4">
    <location>
        <position position="601"/>
    </location>
</feature>
<feature type="compositionally biased region" description="Basic and acidic residues" evidence="5">
    <location>
        <begin position="74"/>
        <end position="85"/>
    </location>
</feature>
<evidence type="ECO:0000256" key="4">
    <source>
        <dbReference type="PROSITE-ProRule" id="PRU01100"/>
    </source>
</evidence>
<gene>
    <name evidence="7" type="ORF">I7412_41980</name>
</gene>
<dbReference type="EMBL" id="JAEACQ010000390">
    <property type="protein sequence ID" value="MBL7633614.1"/>
    <property type="molecule type" value="Genomic_DNA"/>
</dbReference>
<feature type="compositionally biased region" description="Low complexity" evidence="5">
    <location>
        <begin position="27"/>
        <end position="46"/>
    </location>
</feature>
<evidence type="ECO:0000256" key="3">
    <source>
        <dbReference type="ARBA" id="ARBA00023295"/>
    </source>
</evidence>
<dbReference type="AlphaFoldDB" id="A0A937US90"/>
<protein>
    <submittedName>
        <fullName evidence="7">Endoglucanase</fullName>
    </submittedName>
</protein>
<dbReference type="PANTHER" id="PTHR40079:SF4">
    <property type="entry name" value="GH26 DOMAIN-CONTAINING PROTEIN-RELATED"/>
    <property type="match status" value="1"/>
</dbReference>